<gene>
    <name evidence="2" type="ORF">I6G64_00445</name>
    <name evidence="3" type="ORF">NCTC12961_02878</name>
</gene>
<dbReference type="SUPFAM" id="SSF55729">
    <property type="entry name" value="Acyl-CoA N-acyltransferases (Nat)"/>
    <property type="match status" value="1"/>
</dbReference>
<sequence length="287" mass="31276">MPEEKQSIHLRPMIERDLPAAFGLSQQARWPHRLEDWQQAWGLGAGVVAVVNGETVGTALRWLWGANRATLGLVIVDERHRGQGIAREMVQSLMAPLTDHQLHLVATEQGKPLYRQLGFIEQGRLAQHQCRELPARDAVPLPEDVTLRPGSPQDLPTLAELDFAACGMRREPLLETLLSSAGQALVLERQGIVVGFAVRRRFGHGNMIGPVVAPELASAIGLIDALCRPCSGQFVRIDTPQANSLGPWLVERGLPSVDTPAIMVRGAPHRPDPASVQTFALVSQALS</sequence>
<dbReference type="CDD" id="cd04301">
    <property type="entry name" value="NAT_SF"/>
    <property type="match status" value="1"/>
</dbReference>
<keyword evidence="3" id="KW-0808">Transferase</keyword>
<dbReference type="InterPro" id="IPR016181">
    <property type="entry name" value="Acyl_CoA_acyltransferase"/>
</dbReference>
<dbReference type="Pfam" id="PF00583">
    <property type="entry name" value="Acetyltransf_1"/>
    <property type="match status" value="1"/>
</dbReference>
<dbReference type="InterPro" id="IPR052729">
    <property type="entry name" value="Acyl/Acetyltrans_Enzymes"/>
</dbReference>
<dbReference type="EMBL" id="CP065673">
    <property type="protein sequence ID" value="QPS20942.1"/>
    <property type="molecule type" value="Genomic_DNA"/>
</dbReference>
<reference evidence="2 5" key="2">
    <citation type="submission" date="2020-12" db="EMBL/GenBank/DDBJ databases">
        <title>FDA dAtabase for Regulatory Grade micrObial Sequences (FDA-ARGOS): Supporting development and validation of Infectious Disease Dx tests.</title>
        <authorList>
            <person name="Sproer C."/>
            <person name="Gronow S."/>
            <person name="Severitt S."/>
            <person name="Schroder I."/>
            <person name="Tallon L."/>
            <person name="Sadzewicz L."/>
            <person name="Zhao X."/>
            <person name="Boylan J."/>
            <person name="Ott S."/>
            <person name="Bowen H."/>
            <person name="Vavikolanu K."/>
            <person name="Mehta A."/>
            <person name="Aluvathingal J."/>
            <person name="Nadendla S."/>
            <person name="Lowell S."/>
            <person name="Myers T."/>
            <person name="Yan Y."/>
            <person name="Sichtig H."/>
        </authorList>
    </citation>
    <scope>NUCLEOTIDE SEQUENCE [LARGE SCALE GENOMIC DNA]</scope>
    <source>
        <strain evidence="2 5">FDAARGOS_907</strain>
    </source>
</reference>
<accession>A0A2X4UVB3</accession>
<dbReference type="Gene3D" id="3.40.630.30">
    <property type="match status" value="1"/>
</dbReference>
<dbReference type="EMBL" id="LS483469">
    <property type="protein sequence ID" value="SQI39638.1"/>
    <property type="molecule type" value="Genomic_DNA"/>
</dbReference>
<dbReference type="RefSeq" id="WP_063198421.1">
    <property type="nucleotide sequence ID" value="NZ_CAMITG010000002.1"/>
</dbReference>
<dbReference type="PANTHER" id="PTHR47237">
    <property type="entry name" value="SLL0310 PROTEIN"/>
    <property type="match status" value="1"/>
</dbReference>
<dbReference type="STRING" id="82996.ADP72_24555"/>
<dbReference type="InterPro" id="IPR000182">
    <property type="entry name" value="GNAT_dom"/>
</dbReference>
<dbReference type="PANTHER" id="PTHR47237:SF2">
    <property type="entry name" value="BLL4206 PROTEIN"/>
    <property type="match status" value="1"/>
</dbReference>
<dbReference type="Proteomes" id="UP000594967">
    <property type="component" value="Chromosome"/>
</dbReference>
<dbReference type="PROSITE" id="PS51186">
    <property type="entry name" value="GNAT"/>
    <property type="match status" value="1"/>
</dbReference>
<keyword evidence="5" id="KW-1185">Reference proteome</keyword>
<proteinExistence type="predicted"/>
<evidence type="ECO:0000313" key="5">
    <source>
        <dbReference type="Proteomes" id="UP000594967"/>
    </source>
</evidence>
<dbReference type="GO" id="GO:0016747">
    <property type="term" value="F:acyltransferase activity, transferring groups other than amino-acyl groups"/>
    <property type="evidence" value="ECO:0007669"/>
    <property type="project" value="InterPro"/>
</dbReference>
<name>A0A2X4UVB3_SERPL</name>
<organism evidence="3 4">
    <name type="scientific">Serratia plymuthica</name>
    <dbReference type="NCBI Taxonomy" id="82996"/>
    <lineage>
        <taxon>Bacteria</taxon>
        <taxon>Pseudomonadati</taxon>
        <taxon>Pseudomonadota</taxon>
        <taxon>Gammaproteobacteria</taxon>
        <taxon>Enterobacterales</taxon>
        <taxon>Yersiniaceae</taxon>
        <taxon>Serratia</taxon>
    </lineage>
</organism>
<dbReference type="Proteomes" id="UP000248897">
    <property type="component" value="Chromosome 1"/>
</dbReference>
<evidence type="ECO:0000259" key="1">
    <source>
        <dbReference type="PROSITE" id="PS51186"/>
    </source>
</evidence>
<dbReference type="Pfam" id="PF18014">
    <property type="entry name" value="Acetyltransf_18"/>
    <property type="match status" value="1"/>
</dbReference>
<protein>
    <submittedName>
        <fullName evidence="2">GNAT family N-acetyltransferase</fullName>
    </submittedName>
    <submittedName>
        <fullName evidence="3">Predicted acetyltransferase</fullName>
    </submittedName>
</protein>
<reference evidence="3 4" key="1">
    <citation type="submission" date="2018-06" db="EMBL/GenBank/DDBJ databases">
        <authorList>
            <consortium name="Pathogen Informatics"/>
            <person name="Doyle S."/>
        </authorList>
    </citation>
    <scope>NUCLEOTIDE SEQUENCE [LARGE SCALE GENOMIC DNA]</scope>
    <source>
        <strain evidence="3 4">NCTC12961</strain>
    </source>
</reference>
<evidence type="ECO:0000313" key="2">
    <source>
        <dbReference type="EMBL" id="QPS20942.1"/>
    </source>
</evidence>
<feature type="domain" description="N-acetyltransferase" evidence="1">
    <location>
        <begin position="8"/>
        <end position="140"/>
    </location>
</feature>
<dbReference type="Gene3D" id="3.40.630.90">
    <property type="match status" value="1"/>
</dbReference>
<evidence type="ECO:0000313" key="3">
    <source>
        <dbReference type="EMBL" id="SQI39638.1"/>
    </source>
</evidence>
<dbReference type="AlphaFoldDB" id="A0A2X4UVB3"/>
<dbReference type="InterPro" id="IPR041496">
    <property type="entry name" value="YitH/HolE_GNAT"/>
</dbReference>
<evidence type="ECO:0000313" key="4">
    <source>
        <dbReference type="Proteomes" id="UP000248897"/>
    </source>
</evidence>